<comment type="caution">
    <text evidence="1">The sequence shown here is derived from an EMBL/GenBank/DDBJ whole genome shotgun (WGS) entry which is preliminary data.</text>
</comment>
<feature type="non-terminal residue" evidence="1">
    <location>
        <position position="1"/>
    </location>
</feature>
<name>A0A921K1S6_9LACO</name>
<accession>A0A921K1S6</accession>
<dbReference type="Pfam" id="PF05565">
    <property type="entry name" value="Sipho_Gp157"/>
    <property type="match status" value="1"/>
</dbReference>
<dbReference type="InterPro" id="IPR008840">
    <property type="entry name" value="Sipho_Gp157"/>
</dbReference>
<organism evidence="1 2">
    <name type="scientific">Ligilactobacillus acidipiscis</name>
    <dbReference type="NCBI Taxonomy" id="89059"/>
    <lineage>
        <taxon>Bacteria</taxon>
        <taxon>Bacillati</taxon>
        <taxon>Bacillota</taxon>
        <taxon>Bacilli</taxon>
        <taxon>Lactobacillales</taxon>
        <taxon>Lactobacillaceae</taxon>
        <taxon>Ligilactobacillus</taxon>
    </lineage>
</organism>
<evidence type="ECO:0000313" key="1">
    <source>
        <dbReference type="EMBL" id="HJE98259.1"/>
    </source>
</evidence>
<reference evidence="1" key="1">
    <citation type="journal article" date="2021" name="PeerJ">
        <title>Extensive microbial diversity within the chicken gut microbiome revealed by metagenomics and culture.</title>
        <authorList>
            <person name="Gilroy R."/>
            <person name="Ravi A."/>
            <person name="Getino M."/>
            <person name="Pursley I."/>
            <person name="Horton D.L."/>
            <person name="Alikhan N.F."/>
            <person name="Baker D."/>
            <person name="Gharbi K."/>
            <person name="Hall N."/>
            <person name="Watson M."/>
            <person name="Adriaenssens E.M."/>
            <person name="Foster-Nyarko E."/>
            <person name="Jarju S."/>
            <person name="Secka A."/>
            <person name="Antonio M."/>
            <person name="Oren A."/>
            <person name="Chaudhuri R.R."/>
            <person name="La Ragione R."/>
            <person name="Hildebrand F."/>
            <person name="Pallen M.J."/>
        </authorList>
    </citation>
    <scope>NUCLEOTIDE SEQUENCE</scope>
    <source>
        <strain evidence="1">CHK174-6876</strain>
    </source>
</reference>
<dbReference type="Proteomes" id="UP000707535">
    <property type="component" value="Unassembled WGS sequence"/>
</dbReference>
<gene>
    <name evidence="1" type="ORF">K8V00_11640</name>
</gene>
<reference evidence="1" key="2">
    <citation type="submission" date="2021-09" db="EMBL/GenBank/DDBJ databases">
        <authorList>
            <person name="Gilroy R."/>
        </authorList>
    </citation>
    <scope>NUCLEOTIDE SEQUENCE</scope>
    <source>
        <strain evidence="1">CHK174-6876</strain>
    </source>
</reference>
<protein>
    <submittedName>
        <fullName evidence="1">Siphovirus Gp157 family protein</fullName>
    </submittedName>
</protein>
<dbReference type="AlphaFoldDB" id="A0A921K1S6"/>
<evidence type="ECO:0000313" key="2">
    <source>
        <dbReference type="Proteomes" id="UP000707535"/>
    </source>
</evidence>
<dbReference type="EMBL" id="DYXG01000117">
    <property type="protein sequence ID" value="HJE98259.1"/>
    <property type="molecule type" value="Genomic_DNA"/>
</dbReference>
<sequence length="78" mass="8690">EDSLTHAGVDKVKGDMFTVSLQNNPLSLSVSDLSKIPDEFIRTPEPTVNKRELLAYIKETGEVFEGVKVNQTSSIRIR</sequence>
<proteinExistence type="predicted"/>